<comment type="cofactor">
    <cofactor evidence="1">
        <name>FMN</name>
        <dbReference type="ChEBI" id="CHEBI:58210"/>
    </cofactor>
</comment>
<dbReference type="EMBL" id="JAAEDH010000020">
    <property type="protein sequence ID" value="MBR0656620.1"/>
    <property type="molecule type" value="Genomic_DNA"/>
</dbReference>
<comment type="similarity">
    <text evidence="2">Belongs to the NADH:flavin oxidoreductase/NADH oxidase family.</text>
</comment>
<dbReference type="AlphaFoldDB" id="A0AAF1JZC3"/>
<feature type="domain" description="NADH:flavin oxidoreductase/NADH oxidase N-terminal" evidence="4">
    <location>
        <begin position="5"/>
        <end position="343"/>
    </location>
</feature>
<dbReference type="FunFam" id="3.20.20.70:FF:000059">
    <property type="entry name" value="N-ethylmaleimide reductase, FMN-linked"/>
    <property type="match status" value="1"/>
</dbReference>
<gene>
    <name evidence="5" type="ORF">GXW79_16185</name>
</gene>
<evidence type="ECO:0000313" key="5">
    <source>
        <dbReference type="EMBL" id="MBR0656620.1"/>
    </source>
</evidence>
<evidence type="ECO:0000256" key="1">
    <source>
        <dbReference type="ARBA" id="ARBA00001917"/>
    </source>
</evidence>
<dbReference type="Gene3D" id="3.20.20.70">
    <property type="entry name" value="Aldolase class I"/>
    <property type="match status" value="1"/>
</dbReference>
<comment type="caution">
    <text evidence="5">The sequence shown here is derived from an EMBL/GenBank/DDBJ whole genome shotgun (WGS) entry which is preliminary data.</text>
</comment>
<dbReference type="PANTHER" id="PTHR22893">
    <property type="entry name" value="NADH OXIDOREDUCTASE-RELATED"/>
    <property type="match status" value="1"/>
</dbReference>
<dbReference type="GO" id="GO:0016628">
    <property type="term" value="F:oxidoreductase activity, acting on the CH-CH group of donors, NAD or NADP as acceptor"/>
    <property type="evidence" value="ECO:0007669"/>
    <property type="project" value="UniProtKB-ARBA"/>
</dbReference>
<dbReference type="InterPro" id="IPR013785">
    <property type="entry name" value="Aldolase_TIM"/>
</dbReference>
<evidence type="ECO:0000256" key="3">
    <source>
        <dbReference type="ARBA" id="ARBA00023002"/>
    </source>
</evidence>
<dbReference type="RefSeq" id="WP_211875485.1">
    <property type="nucleotide sequence ID" value="NZ_JAAEDH010000020.1"/>
</dbReference>
<name>A0AAF1JZC3_9PROT</name>
<evidence type="ECO:0000256" key="2">
    <source>
        <dbReference type="ARBA" id="ARBA00005979"/>
    </source>
</evidence>
<reference evidence="5" key="1">
    <citation type="submission" date="2020-01" db="EMBL/GenBank/DDBJ databases">
        <authorList>
            <person name="Rat A."/>
        </authorList>
    </citation>
    <scope>NUCLEOTIDE SEQUENCE</scope>
    <source>
        <strain evidence="5">LMG 28251</strain>
    </source>
</reference>
<accession>A0AAF1JZC3</accession>
<dbReference type="GO" id="GO:0010181">
    <property type="term" value="F:FMN binding"/>
    <property type="evidence" value="ECO:0007669"/>
    <property type="project" value="InterPro"/>
</dbReference>
<dbReference type="InterPro" id="IPR001155">
    <property type="entry name" value="OxRdtase_FMN_N"/>
</dbReference>
<dbReference type="GO" id="GO:0005829">
    <property type="term" value="C:cytosol"/>
    <property type="evidence" value="ECO:0007669"/>
    <property type="project" value="TreeGrafter"/>
</dbReference>
<sequence length="367" mass="38870">MSDPLFEPTRLGALELYHRVVMAPLTRLRSAQPGDIPTTLNAEYYGQRASQGGLLITEATDIAEDARGYPGAPGVHSPEQIAGWRLVTAAVHAKGGLIVNQIWHCGRISHSSMRPDGSVPVAPSAIAAAGGHVNARGEGVAFETPHALSVSEIAAIVAEFRQAAVNAKDAGFDGVEVHGANGYLLDQFLRDGSNQRSDSYGGSFENRTRFLLEVVDAVAEVWGPERVGVRLSPWGSFNDMRDSDTGALFDHVVGALAPRGLAYLHLVEPRADQTSDVNALHADAPDAASRFKRIFSGPVIAAGGFTHETGAAAVAAGNADAIAYGRLFIANPDLPERFRTGASLNRHDRSTFYGGGAKGYTDYPFLG</sequence>
<keyword evidence="3" id="KW-0560">Oxidoreductase</keyword>
<dbReference type="Proteomes" id="UP001196068">
    <property type="component" value="Unassembled WGS sequence"/>
</dbReference>
<dbReference type="NCBIfam" id="NF007899">
    <property type="entry name" value="PRK10605.1"/>
    <property type="match status" value="1"/>
</dbReference>
<evidence type="ECO:0000313" key="6">
    <source>
        <dbReference type="Proteomes" id="UP001196068"/>
    </source>
</evidence>
<protein>
    <submittedName>
        <fullName evidence="5">Alkene reductase</fullName>
    </submittedName>
</protein>
<dbReference type="Pfam" id="PF00724">
    <property type="entry name" value="Oxidored_FMN"/>
    <property type="match status" value="1"/>
</dbReference>
<dbReference type="InterPro" id="IPR045247">
    <property type="entry name" value="Oye-like"/>
</dbReference>
<keyword evidence="6" id="KW-1185">Reference proteome</keyword>
<proteinExistence type="inferred from homology"/>
<dbReference type="CDD" id="cd02933">
    <property type="entry name" value="OYE_like_FMN"/>
    <property type="match status" value="1"/>
</dbReference>
<dbReference type="SUPFAM" id="SSF51395">
    <property type="entry name" value="FMN-linked oxidoreductases"/>
    <property type="match status" value="1"/>
</dbReference>
<evidence type="ECO:0000259" key="4">
    <source>
        <dbReference type="Pfam" id="PF00724"/>
    </source>
</evidence>
<organism evidence="5 6">
    <name type="scientific">Plastoroseomonas arctica</name>
    <dbReference type="NCBI Taxonomy" id="1509237"/>
    <lineage>
        <taxon>Bacteria</taxon>
        <taxon>Pseudomonadati</taxon>
        <taxon>Pseudomonadota</taxon>
        <taxon>Alphaproteobacteria</taxon>
        <taxon>Acetobacterales</taxon>
        <taxon>Acetobacteraceae</taxon>
        <taxon>Plastoroseomonas</taxon>
    </lineage>
</organism>
<reference evidence="5" key="2">
    <citation type="journal article" date="2021" name="Syst. Appl. Microbiol.">
        <title>Roseomonas hellenica sp. nov., isolated from roots of wild-growing Alkanna tinctoria.</title>
        <authorList>
            <person name="Rat A."/>
            <person name="Naranjo H.D."/>
            <person name="Lebbe L."/>
            <person name="Cnockaert M."/>
            <person name="Krigas N."/>
            <person name="Grigoriadou K."/>
            <person name="Maloupa E."/>
            <person name="Willems A."/>
        </authorList>
    </citation>
    <scope>NUCLEOTIDE SEQUENCE</scope>
    <source>
        <strain evidence="5">LMG 28251</strain>
    </source>
</reference>
<dbReference type="PANTHER" id="PTHR22893:SF98">
    <property type="entry name" value="OXIDOREDUCTASE"/>
    <property type="match status" value="1"/>
</dbReference>